<proteinExistence type="inferred from homology"/>
<comment type="caution">
    <text evidence="4">The sequence shown here is derived from an EMBL/GenBank/DDBJ whole genome shotgun (WGS) entry which is preliminary data.</text>
</comment>
<sequence>MTSTAAPSPSSILFARGVIARLAIWPTLKIAVQEGWGGSNGAQKQSWIASVIVDAFEDDSNQKPDDVYIEELLLQIMADEFDAMVEDESAEKVSQDIVLLWDETRVGKQDSVLKFEELAAKLKGKRVDAHFAPPGEDDEWEDEDVSDDDEEAPQLIQPAVERPPRNEPEIDEEGFTLVKGRGKGRR</sequence>
<evidence type="ECO:0000256" key="1">
    <source>
        <dbReference type="ARBA" id="ARBA00006524"/>
    </source>
</evidence>
<name>A0A9P7FZL8_9AGAR</name>
<evidence type="ECO:0000256" key="3">
    <source>
        <dbReference type="SAM" id="MobiDB-lite"/>
    </source>
</evidence>
<dbReference type="AlphaFoldDB" id="A0A9P7FZL8"/>
<evidence type="ECO:0000313" key="4">
    <source>
        <dbReference type="EMBL" id="KAG5641432.1"/>
    </source>
</evidence>
<dbReference type="PANTHER" id="PTHR21250">
    <property type="entry name" value="PRE-RRNA-PROCESSING PROTEIN TSR2 HOMOLOG"/>
    <property type="match status" value="1"/>
</dbReference>
<dbReference type="EMBL" id="JABCKV010000312">
    <property type="protein sequence ID" value="KAG5641432.1"/>
    <property type="molecule type" value="Genomic_DNA"/>
</dbReference>
<evidence type="ECO:0000256" key="2">
    <source>
        <dbReference type="ARBA" id="ARBA00022552"/>
    </source>
</evidence>
<dbReference type="Proteomes" id="UP000775547">
    <property type="component" value="Unassembled WGS sequence"/>
</dbReference>
<evidence type="ECO:0008006" key="6">
    <source>
        <dbReference type="Google" id="ProtNLM"/>
    </source>
</evidence>
<keyword evidence="2" id="KW-0698">rRNA processing</keyword>
<dbReference type="InterPro" id="IPR019398">
    <property type="entry name" value="Pre-rRNA_process_TSR2"/>
</dbReference>
<reference evidence="4" key="1">
    <citation type="submission" date="2020-07" db="EMBL/GenBank/DDBJ databases">
        <authorList>
            <person name="Nieuwenhuis M."/>
            <person name="Van De Peppel L.J.J."/>
        </authorList>
    </citation>
    <scope>NUCLEOTIDE SEQUENCE</scope>
    <source>
        <strain evidence="4">AP01</strain>
        <tissue evidence="4">Mycelium</tissue>
    </source>
</reference>
<dbReference type="OrthoDB" id="263560at2759"/>
<feature type="region of interest" description="Disordered" evidence="3">
    <location>
        <begin position="127"/>
        <end position="186"/>
    </location>
</feature>
<accession>A0A9P7FZL8</accession>
<protein>
    <recommendedName>
        <fullName evidence="6">Pre-rRNA-processing protein TSR2</fullName>
    </recommendedName>
</protein>
<dbReference type="Pfam" id="PF10273">
    <property type="entry name" value="WGG"/>
    <property type="match status" value="1"/>
</dbReference>
<keyword evidence="5" id="KW-1185">Reference proteome</keyword>
<feature type="compositionally biased region" description="Acidic residues" evidence="3">
    <location>
        <begin position="135"/>
        <end position="152"/>
    </location>
</feature>
<evidence type="ECO:0000313" key="5">
    <source>
        <dbReference type="Proteomes" id="UP000775547"/>
    </source>
</evidence>
<organism evidence="4 5">
    <name type="scientific">Asterophora parasitica</name>
    <dbReference type="NCBI Taxonomy" id="117018"/>
    <lineage>
        <taxon>Eukaryota</taxon>
        <taxon>Fungi</taxon>
        <taxon>Dikarya</taxon>
        <taxon>Basidiomycota</taxon>
        <taxon>Agaricomycotina</taxon>
        <taxon>Agaricomycetes</taxon>
        <taxon>Agaricomycetidae</taxon>
        <taxon>Agaricales</taxon>
        <taxon>Tricholomatineae</taxon>
        <taxon>Lyophyllaceae</taxon>
        <taxon>Asterophora</taxon>
    </lineage>
</organism>
<dbReference type="GO" id="GO:0006364">
    <property type="term" value="P:rRNA processing"/>
    <property type="evidence" value="ECO:0007669"/>
    <property type="project" value="UniProtKB-KW"/>
</dbReference>
<reference evidence="4" key="2">
    <citation type="submission" date="2021-10" db="EMBL/GenBank/DDBJ databases">
        <title>Phylogenomics reveals ancestral predisposition of the termite-cultivated fungus Termitomyces towards a domesticated lifestyle.</title>
        <authorList>
            <person name="Auxier B."/>
            <person name="Grum-Grzhimaylo A."/>
            <person name="Cardenas M.E."/>
            <person name="Lodge J.D."/>
            <person name="Laessoe T."/>
            <person name="Pedersen O."/>
            <person name="Smith M.E."/>
            <person name="Kuyper T.W."/>
            <person name="Franco-Molano E.A."/>
            <person name="Baroni T.J."/>
            <person name="Aanen D.K."/>
        </authorList>
    </citation>
    <scope>NUCLEOTIDE SEQUENCE</scope>
    <source>
        <strain evidence="4">AP01</strain>
        <tissue evidence="4">Mycelium</tissue>
    </source>
</reference>
<comment type="similarity">
    <text evidence="1">Belongs to the TSR2 family.</text>
</comment>
<gene>
    <name evidence="4" type="ORF">DXG03_005236</name>
</gene>